<evidence type="ECO:0000313" key="21">
    <source>
        <dbReference type="EMBL" id="CAG6637991.1"/>
    </source>
</evidence>
<evidence type="ECO:0000256" key="12">
    <source>
        <dbReference type="ARBA" id="ARBA00022801"/>
    </source>
</evidence>
<comment type="subcellular location">
    <subcellularLocation>
        <location evidence="3">Cytoplasm</location>
    </subcellularLocation>
    <subcellularLocation>
        <location evidence="2">Nucleus</location>
    </subcellularLocation>
</comment>
<dbReference type="SMART" id="SM00355">
    <property type="entry name" value="ZnF_C2H2"/>
    <property type="match status" value="5"/>
</dbReference>
<dbReference type="PANTHER" id="PTHR24403:SF67">
    <property type="entry name" value="FI01116P-RELATED"/>
    <property type="match status" value="1"/>
</dbReference>
<dbReference type="GO" id="GO:0010468">
    <property type="term" value="P:regulation of gene expression"/>
    <property type="evidence" value="ECO:0007669"/>
    <property type="project" value="TreeGrafter"/>
</dbReference>
<dbReference type="GO" id="GO:0005634">
    <property type="term" value="C:nucleus"/>
    <property type="evidence" value="ECO:0007669"/>
    <property type="project" value="UniProtKB-SubCell"/>
</dbReference>
<keyword evidence="10" id="KW-0677">Repeat</keyword>
<dbReference type="PROSITE" id="PS50157">
    <property type="entry name" value="ZINC_FINGER_C2H2_2"/>
    <property type="match status" value="1"/>
</dbReference>
<sequence>MAEKNQSLEYSCEICGASNLTDDEMREHVVLCHMQNTLTCPICNMTSNSTAEMLAHVNSDHLEYLTPDQDMIAFIDEEFELCNNVSKVNDQSRLSADMKNMKVKGYGETSTGNMNRTELANSCRIGGAGTNSPQRQNLDLNLSNTKTRPLLLTSPLNICPICNKYQSDSTKDMEHHLNREHFDLNSPSIKASCSGSSPPPPHLKCPLCNKNFDQTSDVELHVNIEHSDILSPGGQTQSPQCPVCCLTNFASTMDLTRHIENHFSNNSKGSTPMTPSTNKLLQSLEHERQERETRRLQEEQEFELLRAQYGMDNDGNFNQQSLANMEKAVYSGELSVADYYEKRIFLRNAESNGFDDCSSCTKDIVDVVRRTSMQCSNVNQTLTCTTVDHYAATYGDKGWGCGFRNIQMMLSALLRHTGYNNQLYRLWLTSGNRVEPSRSTMPSISRIQAHIEWAWRQGFDTQGADQLGLALVNTRKWIGATELVTFLSSLRIRCQLVDFHQPSSSDGCHPELFNWVLEYFSNEDDFKPPLYLQHQGHSRTIMGVEQLKDGSLHLLILDPSHSVKQMSQCRDERKTLSLLRLLRKSSNQMKAPQYQVVAVTGIMDTEAEYQQSKIIKSIRVPQDR</sequence>
<evidence type="ECO:0000256" key="11">
    <source>
        <dbReference type="ARBA" id="ARBA00022771"/>
    </source>
</evidence>
<dbReference type="InterPro" id="IPR012462">
    <property type="entry name" value="UFSP1/2_DUB_cat"/>
</dbReference>
<dbReference type="GO" id="GO:0004843">
    <property type="term" value="F:cysteine-type deubiquitinase activity"/>
    <property type="evidence" value="ECO:0007669"/>
    <property type="project" value="UniProtKB-EC"/>
</dbReference>
<name>A0A8D8QUU4_9HEMI</name>
<comment type="similarity">
    <text evidence="4">Belongs to the peptidase C78 family. ZUFSP subfamily.</text>
</comment>
<keyword evidence="15" id="KW-0539">Nucleus</keyword>
<evidence type="ECO:0000256" key="15">
    <source>
        <dbReference type="ARBA" id="ARBA00023242"/>
    </source>
</evidence>
<evidence type="ECO:0000256" key="16">
    <source>
        <dbReference type="ARBA" id="ARBA00029662"/>
    </source>
</evidence>
<keyword evidence="14" id="KW-0007">Acetylation</keyword>
<evidence type="ECO:0000256" key="17">
    <source>
        <dbReference type="ARBA" id="ARBA00031481"/>
    </source>
</evidence>
<evidence type="ECO:0000256" key="3">
    <source>
        <dbReference type="ARBA" id="ARBA00004496"/>
    </source>
</evidence>
<dbReference type="AlphaFoldDB" id="A0A8D8QUU4"/>
<dbReference type="EMBL" id="HBUF01403596">
    <property type="protein sequence ID" value="CAG6737517.1"/>
    <property type="molecule type" value="Transcribed_RNA"/>
</dbReference>
<dbReference type="GO" id="GO:0005737">
    <property type="term" value="C:cytoplasm"/>
    <property type="evidence" value="ECO:0007669"/>
    <property type="project" value="UniProtKB-SubCell"/>
</dbReference>
<keyword evidence="11 19" id="KW-0863">Zinc-finger</keyword>
<dbReference type="InterPro" id="IPR050688">
    <property type="entry name" value="Zinc_finger/UBP_domain"/>
</dbReference>
<dbReference type="EMBL" id="HBUF01574467">
    <property type="protein sequence ID" value="CAG6767790.1"/>
    <property type="molecule type" value="Transcribed_RNA"/>
</dbReference>
<evidence type="ECO:0000256" key="4">
    <source>
        <dbReference type="ARBA" id="ARBA00010469"/>
    </source>
</evidence>
<evidence type="ECO:0000256" key="18">
    <source>
        <dbReference type="ARBA" id="ARBA00045669"/>
    </source>
</evidence>
<dbReference type="PANTHER" id="PTHR24403">
    <property type="entry name" value="ZINC FINGER PROTEIN"/>
    <property type="match status" value="1"/>
</dbReference>
<reference evidence="21" key="1">
    <citation type="submission" date="2021-05" db="EMBL/GenBank/DDBJ databases">
        <authorList>
            <person name="Alioto T."/>
            <person name="Alioto T."/>
            <person name="Gomez Garrido J."/>
        </authorList>
    </citation>
    <scope>NUCLEOTIDE SEQUENCE</scope>
</reference>
<dbReference type="EMBL" id="HBUF01100826">
    <property type="protein sequence ID" value="CAG6637992.1"/>
    <property type="molecule type" value="Transcribed_RNA"/>
</dbReference>
<keyword evidence="8" id="KW-0963">Cytoplasm</keyword>
<evidence type="ECO:0000256" key="5">
    <source>
        <dbReference type="ARBA" id="ARBA00011274"/>
    </source>
</evidence>
<dbReference type="Gene3D" id="3.90.70.130">
    <property type="match status" value="1"/>
</dbReference>
<dbReference type="EMBL" id="HBUF01100825">
    <property type="protein sequence ID" value="CAG6637991.1"/>
    <property type="molecule type" value="Transcribed_RNA"/>
</dbReference>
<comment type="subunit">
    <text evidence="5">Interacts with RPA1 and RPA2.</text>
</comment>
<dbReference type="Gene3D" id="3.30.160.60">
    <property type="entry name" value="Classic Zinc Finger"/>
    <property type="match status" value="2"/>
</dbReference>
<evidence type="ECO:0000256" key="13">
    <source>
        <dbReference type="ARBA" id="ARBA00022833"/>
    </source>
</evidence>
<dbReference type="PROSITE" id="PS00028">
    <property type="entry name" value="ZINC_FINGER_C2H2_1"/>
    <property type="match status" value="2"/>
</dbReference>
<dbReference type="GO" id="GO:0008270">
    <property type="term" value="F:zinc ion binding"/>
    <property type="evidence" value="ECO:0007669"/>
    <property type="project" value="UniProtKB-KW"/>
</dbReference>
<evidence type="ECO:0000256" key="1">
    <source>
        <dbReference type="ARBA" id="ARBA00000707"/>
    </source>
</evidence>
<comment type="catalytic activity">
    <reaction evidence="1">
        <text>Thiol-dependent hydrolysis of ester, thioester, amide, peptide and isopeptide bonds formed by the C-terminal Gly of ubiquitin (a 76-residue protein attached to proteins as an intracellular targeting signal).</text>
        <dbReference type="EC" id="3.4.19.12"/>
    </reaction>
</comment>
<dbReference type="FunFam" id="3.90.70.130:FF:000002">
    <property type="entry name" value="Zinc finger containing ubiquitin peptidase 1"/>
    <property type="match status" value="1"/>
</dbReference>
<dbReference type="EMBL" id="HBUF01100824">
    <property type="protein sequence ID" value="CAG6637990.1"/>
    <property type="molecule type" value="Transcribed_RNA"/>
</dbReference>
<evidence type="ECO:0000256" key="2">
    <source>
        <dbReference type="ARBA" id="ARBA00004123"/>
    </source>
</evidence>
<evidence type="ECO:0000259" key="20">
    <source>
        <dbReference type="PROSITE" id="PS50157"/>
    </source>
</evidence>
<evidence type="ECO:0000256" key="9">
    <source>
        <dbReference type="ARBA" id="ARBA00022723"/>
    </source>
</evidence>
<evidence type="ECO:0000256" key="14">
    <source>
        <dbReference type="ARBA" id="ARBA00022990"/>
    </source>
</evidence>
<evidence type="ECO:0000256" key="7">
    <source>
        <dbReference type="ARBA" id="ARBA00021993"/>
    </source>
</evidence>
<keyword evidence="13" id="KW-0862">Zinc</keyword>
<dbReference type="InterPro" id="IPR013087">
    <property type="entry name" value="Znf_C2H2_type"/>
</dbReference>
<comment type="function">
    <text evidence="18">Deubiquitinase with endodeubiquitinase activity that specifically interacts with and cleaves 'Lys-63'-linked long polyubiquitin chains. Shows only weak activity against 'Lys-11' and 'Lys-48'-linked chains. Plays an important role in genome stability pathways, functioning to prevent spontaneous DNA damage and also promote cellular survival in response to exogenous DNA damage. Modulates the ubiquitination status of replication protein A (RPA) complex proteins in response to replication stress.</text>
</comment>
<proteinExistence type="inferred from homology"/>
<organism evidence="21">
    <name type="scientific">Cacopsylla melanoneura</name>
    <dbReference type="NCBI Taxonomy" id="428564"/>
    <lineage>
        <taxon>Eukaryota</taxon>
        <taxon>Metazoa</taxon>
        <taxon>Ecdysozoa</taxon>
        <taxon>Arthropoda</taxon>
        <taxon>Hexapoda</taxon>
        <taxon>Insecta</taxon>
        <taxon>Pterygota</taxon>
        <taxon>Neoptera</taxon>
        <taxon>Paraneoptera</taxon>
        <taxon>Hemiptera</taxon>
        <taxon>Sternorrhyncha</taxon>
        <taxon>Psylloidea</taxon>
        <taxon>Psyllidae</taxon>
        <taxon>Psyllinae</taxon>
        <taxon>Cacopsylla</taxon>
    </lineage>
</organism>
<feature type="domain" description="C2H2-type" evidence="20">
    <location>
        <begin position="203"/>
        <end position="227"/>
    </location>
</feature>
<evidence type="ECO:0000256" key="6">
    <source>
        <dbReference type="ARBA" id="ARBA00012759"/>
    </source>
</evidence>
<accession>A0A8D8QUU4</accession>
<evidence type="ECO:0000256" key="8">
    <source>
        <dbReference type="ARBA" id="ARBA00022490"/>
    </source>
</evidence>
<evidence type="ECO:0000256" key="19">
    <source>
        <dbReference type="PROSITE-ProRule" id="PRU00042"/>
    </source>
</evidence>
<keyword evidence="12" id="KW-0378">Hydrolase</keyword>
<dbReference type="EMBL" id="HBUF01574466">
    <property type="protein sequence ID" value="CAG6767789.1"/>
    <property type="molecule type" value="Transcribed_RNA"/>
</dbReference>
<dbReference type="EMBL" id="HBUF01403595">
    <property type="protein sequence ID" value="CAG6737516.1"/>
    <property type="molecule type" value="Transcribed_RNA"/>
</dbReference>
<dbReference type="Pfam" id="PF07910">
    <property type="entry name" value="Peptidase_C78"/>
    <property type="match status" value="1"/>
</dbReference>
<protein>
    <recommendedName>
        <fullName evidence="7">Zinc finger-containing ubiquitin peptidase 1</fullName>
        <ecNumber evidence="6">3.4.19.12</ecNumber>
    </recommendedName>
    <alternativeName>
        <fullName evidence="17">Lys-63-specific deubiquitinase ZUFSP</fullName>
    </alternativeName>
    <alternativeName>
        <fullName evidence="16">Zinc finger with UFM1-specific peptidase domain protein</fullName>
    </alternativeName>
</protein>
<evidence type="ECO:0000256" key="10">
    <source>
        <dbReference type="ARBA" id="ARBA00022737"/>
    </source>
</evidence>
<dbReference type="EC" id="3.4.19.12" evidence="6"/>
<dbReference type="EMBL" id="HBUF01403594">
    <property type="protein sequence ID" value="CAG6737515.1"/>
    <property type="molecule type" value="Transcribed_RNA"/>
</dbReference>
<keyword evidence="9" id="KW-0479">Metal-binding</keyword>